<sequence>MNIPKFTDDQIDYLNRVFSENTVMTLDPNELYRRLGNRQVIQHIIQCNENAKRKITS</sequence>
<keyword evidence="2" id="KW-1185">Reference proteome</keyword>
<evidence type="ECO:0000313" key="2">
    <source>
        <dbReference type="Proteomes" id="UP000028860"/>
    </source>
</evidence>
<reference evidence="1 2" key="1">
    <citation type="journal article" date="2014" name="PLoS ONE">
        <title>Characterization of Newly Isolated Lytic Bacteriophages Active against Acinetobacter baumannii.</title>
        <authorList>
            <person name="Merabishvili M."/>
            <person name="Vandenheuvel D."/>
            <person name="Kropinski A.M."/>
            <person name="Mast J."/>
            <person name="De Vos D."/>
            <person name="Verbeken G."/>
            <person name="Noben J.P."/>
            <person name="Lavigne R."/>
            <person name="Vaneechoutte M."/>
            <person name="Pirnay J.P."/>
        </authorList>
    </citation>
    <scope>NUCLEOTIDE SEQUENCE [LARGE SCALE GENOMIC DNA]</scope>
</reference>
<accession>A0A075DXE4</accession>
<dbReference type="OrthoDB" id="41699at10239"/>
<dbReference type="KEGG" id="vg:22112166"/>
<organism evidence="1 2">
    <name type="scientific">Acinetobacter phage vB_AbaP_Acibel007</name>
    <dbReference type="NCBI Taxonomy" id="1481187"/>
    <lineage>
        <taxon>Viruses</taxon>
        <taxon>Duplodnaviria</taxon>
        <taxon>Heunggongvirae</taxon>
        <taxon>Uroviricota</taxon>
        <taxon>Caudoviricetes</taxon>
        <taxon>Autographivirales</taxon>
        <taxon>Autoscriptoviridae</taxon>
        <taxon>Beijerinckvirinae</taxon>
        <taxon>Daemvirus</taxon>
        <taxon>Daemvirus acibel007</taxon>
    </lineage>
</organism>
<dbReference type="GeneID" id="22112166"/>
<dbReference type="RefSeq" id="YP_009103245.1">
    <property type="nucleotide sequence ID" value="NC_025457.1"/>
</dbReference>
<dbReference type="EMBL" id="KJ473423">
    <property type="protein sequence ID" value="AHY26805.1"/>
    <property type="molecule type" value="Genomic_DNA"/>
</dbReference>
<protein>
    <submittedName>
        <fullName evidence="1">Uncharacterized protein</fullName>
    </submittedName>
</protein>
<gene>
    <name evidence="1" type="ORF">vB_AbaP_Acibel007_34</name>
</gene>
<dbReference type="Proteomes" id="UP000028860">
    <property type="component" value="Segment"/>
</dbReference>
<name>A0A075DXE4_9CAUD</name>
<evidence type="ECO:0000313" key="1">
    <source>
        <dbReference type="EMBL" id="AHY26805.1"/>
    </source>
</evidence>
<proteinExistence type="predicted"/>